<proteinExistence type="predicted"/>
<evidence type="ECO:0008006" key="4">
    <source>
        <dbReference type="Google" id="ProtNLM"/>
    </source>
</evidence>
<evidence type="ECO:0000256" key="1">
    <source>
        <dbReference type="SAM" id="SignalP"/>
    </source>
</evidence>
<gene>
    <name evidence="2" type="ORF">HMH01_05815</name>
</gene>
<protein>
    <recommendedName>
        <fullName evidence="4">Secreted protein</fullName>
    </recommendedName>
</protein>
<organism evidence="2 3">
    <name type="scientific">Halovulum dunhuangense</name>
    <dbReference type="NCBI Taxonomy" id="1505036"/>
    <lineage>
        <taxon>Bacteria</taxon>
        <taxon>Pseudomonadati</taxon>
        <taxon>Pseudomonadota</taxon>
        <taxon>Alphaproteobacteria</taxon>
        <taxon>Rhodobacterales</taxon>
        <taxon>Paracoccaceae</taxon>
        <taxon>Halovulum</taxon>
    </lineage>
</organism>
<keyword evidence="1" id="KW-0732">Signal</keyword>
<evidence type="ECO:0000313" key="3">
    <source>
        <dbReference type="Proteomes" id="UP000572377"/>
    </source>
</evidence>
<dbReference type="EMBL" id="JABFBC010000001">
    <property type="protein sequence ID" value="NNU79952.1"/>
    <property type="molecule type" value="Genomic_DNA"/>
</dbReference>
<feature type="chain" id="PRO_5032699682" description="Secreted protein" evidence="1">
    <location>
        <begin position="23"/>
        <end position="101"/>
    </location>
</feature>
<keyword evidence="3" id="KW-1185">Reference proteome</keyword>
<sequence length="101" mass="10960">MRHRFQAFVLLAAVTGAAPAAAGPTERACLSSARSPGPAVCACSQALANQFLTPRDQERAARIIQDPDHFHEIESQRGRAAQDFMARYRAWGEAAEQFCTG</sequence>
<dbReference type="Proteomes" id="UP000572377">
    <property type="component" value="Unassembled WGS sequence"/>
</dbReference>
<reference evidence="2 3" key="1">
    <citation type="submission" date="2020-05" db="EMBL/GenBank/DDBJ databases">
        <title>Gimesia benthica sp. nov., a novel planctomycete isolated from a deep-sea water sample of the Northwest Indian Ocean.</title>
        <authorList>
            <person name="Wang J."/>
            <person name="Ruan C."/>
            <person name="Song L."/>
            <person name="Zhu Y."/>
            <person name="Li A."/>
            <person name="Zheng X."/>
            <person name="Wang L."/>
            <person name="Lu Z."/>
            <person name="Huang Y."/>
            <person name="Du W."/>
            <person name="Zhou Y."/>
            <person name="Huang L."/>
            <person name="Dai X."/>
        </authorList>
    </citation>
    <scope>NUCLEOTIDE SEQUENCE [LARGE SCALE GENOMIC DNA]</scope>
    <source>
        <strain evidence="2 3">YYQ-30</strain>
    </source>
</reference>
<name>A0A849L0Z8_9RHOB</name>
<evidence type="ECO:0000313" key="2">
    <source>
        <dbReference type="EMBL" id="NNU79952.1"/>
    </source>
</evidence>
<accession>A0A849L0Z8</accession>
<feature type="signal peptide" evidence="1">
    <location>
        <begin position="1"/>
        <end position="22"/>
    </location>
</feature>
<dbReference type="RefSeq" id="WP_171323333.1">
    <property type="nucleotide sequence ID" value="NZ_JABFBC010000001.1"/>
</dbReference>
<comment type="caution">
    <text evidence="2">The sequence shown here is derived from an EMBL/GenBank/DDBJ whole genome shotgun (WGS) entry which is preliminary data.</text>
</comment>
<dbReference type="AlphaFoldDB" id="A0A849L0Z8"/>